<dbReference type="EMBL" id="CP031092">
    <property type="protein sequence ID" value="AXF57046.1"/>
    <property type="molecule type" value="Genomic_DNA"/>
</dbReference>
<evidence type="ECO:0000313" key="3">
    <source>
        <dbReference type="Proteomes" id="UP000252100"/>
    </source>
</evidence>
<dbReference type="Proteomes" id="UP000252100">
    <property type="component" value="Chromosome"/>
</dbReference>
<proteinExistence type="predicted"/>
<dbReference type="AlphaFoldDB" id="A0A345C1G5"/>
<sequence>MLNRKKYLWLTLLCTVSGLTIMGCGNEAGSESDTEESPNGINIATHATGQAYNAAATGAAEVIDENTDLNITITPYSGPISWMEIFSNEPQFVNVGFLSVPDAIWAFQGENVYEETDNVRALVKGNYSDFAGYVVREDSDINSLDDLEGRTIATEYPGNNISREVLDAQLASVGLTFDDVDRFPVADVPTGIDQMREGNVEAVFVGDPEAAAVQELDAMHSLQALNFASVDPSEDVPGEAKDELDHYVPSAEVTSYTGGFVNEETTLVSYPNMLIGSSEYLTEEQAYELVKGIWENYEDLHSSHSWLEEWNPETMFDPDIGVPYHPGAVKYYKEIGVWNEEAEESQERLLNE</sequence>
<evidence type="ECO:0000256" key="1">
    <source>
        <dbReference type="SAM" id="SignalP"/>
    </source>
</evidence>
<feature type="signal peptide" evidence="1">
    <location>
        <begin position="1"/>
        <end position="22"/>
    </location>
</feature>
<dbReference type="SUPFAM" id="SSF53850">
    <property type="entry name" value="Periplasmic binding protein-like II"/>
    <property type="match status" value="1"/>
</dbReference>
<dbReference type="OrthoDB" id="9776669at2"/>
<keyword evidence="3" id="KW-1185">Reference proteome</keyword>
<dbReference type="Gene3D" id="3.40.190.10">
    <property type="entry name" value="Periplasmic binding protein-like II"/>
    <property type="match status" value="2"/>
</dbReference>
<protein>
    <recommendedName>
        <fullName evidence="4">TRAP transporter substrate-binding protein</fullName>
    </recommendedName>
</protein>
<dbReference type="PANTHER" id="PTHR42941:SF1">
    <property type="entry name" value="SLL1037 PROTEIN"/>
    <property type="match status" value="1"/>
</dbReference>
<dbReference type="KEGG" id="rue:DT065_14260"/>
<evidence type="ECO:0008006" key="4">
    <source>
        <dbReference type="Google" id="ProtNLM"/>
    </source>
</evidence>
<feature type="chain" id="PRO_5039478386" description="TRAP transporter substrate-binding protein" evidence="1">
    <location>
        <begin position="23"/>
        <end position="352"/>
    </location>
</feature>
<dbReference type="NCBIfam" id="TIGR02122">
    <property type="entry name" value="TRAP_TAXI"/>
    <property type="match status" value="1"/>
</dbReference>
<dbReference type="Pfam" id="PF16868">
    <property type="entry name" value="NMT1_3"/>
    <property type="match status" value="1"/>
</dbReference>
<evidence type="ECO:0000313" key="2">
    <source>
        <dbReference type="EMBL" id="AXF57046.1"/>
    </source>
</evidence>
<accession>A0A345C1G5</accession>
<keyword evidence="1" id="KW-0732">Signal</keyword>
<organism evidence="2 3">
    <name type="scientific">Salicibibacter kimchii</name>
    <dbReference type="NCBI Taxonomy" id="2099786"/>
    <lineage>
        <taxon>Bacteria</taxon>
        <taxon>Bacillati</taxon>
        <taxon>Bacillota</taxon>
        <taxon>Bacilli</taxon>
        <taxon>Bacillales</taxon>
        <taxon>Bacillaceae</taxon>
        <taxon>Salicibibacter</taxon>
    </lineage>
</organism>
<dbReference type="PROSITE" id="PS51257">
    <property type="entry name" value="PROKAR_LIPOPROTEIN"/>
    <property type="match status" value="1"/>
</dbReference>
<reference evidence="2 3" key="1">
    <citation type="journal article" date="2018" name="J. Microbiol.">
        <title>Salicibibacter kimchii gen. nov., sp. nov., a moderately halophilic and alkalitolerant bacterium in the family Bacillaceae, isolated from kimchi.</title>
        <authorList>
            <person name="Jang J.Y."/>
            <person name="Oh Y.J."/>
            <person name="Lim S.K."/>
            <person name="Park H.K."/>
            <person name="Lee C."/>
            <person name="Kim J.Y."/>
            <person name="Lee M.A."/>
            <person name="Choi H.J."/>
        </authorList>
    </citation>
    <scope>NUCLEOTIDE SEQUENCE [LARGE SCALE GENOMIC DNA]</scope>
    <source>
        <strain evidence="2 3">NKC1-1</strain>
    </source>
</reference>
<dbReference type="PANTHER" id="PTHR42941">
    <property type="entry name" value="SLL1037 PROTEIN"/>
    <property type="match status" value="1"/>
</dbReference>
<dbReference type="InterPro" id="IPR011852">
    <property type="entry name" value="TRAP_TAXI"/>
</dbReference>
<gene>
    <name evidence="2" type="ORF">DT065_14260</name>
</gene>
<name>A0A345C1G5_9BACI</name>
<dbReference type="RefSeq" id="WP_114374512.1">
    <property type="nucleotide sequence ID" value="NZ_CP031092.1"/>
</dbReference>